<feature type="compositionally biased region" description="Basic and acidic residues" evidence="1">
    <location>
        <begin position="35"/>
        <end position="51"/>
    </location>
</feature>
<proteinExistence type="predicted"/>
<gene>
    <name evidence="2" type="ORF">GCM10009864_33200</name>
</gene>
<feature type="region of interest" description="Disordered" evidence="1">
    <location>
        <begin position="1"/>
        <end position="74"/>
    </location>
</feature>
<evidence type="ECO:0000313" key="3">
    <source>
        <dbReference type="Proteomes" id="UP001500994"/>
    </source>
</evidence>
<accession>A0ABN3RWU9</accession>
<name>A0ABN3RWU9_9ACTN</name>
<keyword evidence="3" id="KW-1185">Reference proteome</keyword>
<dbReference type="EMBL" id="BAAARK010000009">
    <property type="protein sequence ID" value="GAA2662735.1"/>
    <property type="molecule type" value="Genomic_DNA"/>
</dbReference>
<sequence length="103" mass="11263">MTPSHPPSHENAERRQSQRAPGPPLRRTAACLSHAPDDRPVPVASDRRPGEPKPLVTAAAAPPPADSGPAGPPRKCRTIRLGYVHTSLRAMPHLLLWHRTRKE</sequence>
<organism evidence="2 3">
    <name type="scientific">Streptomyces lunalinharesii</name>
    <dbReference type="NCBI Taxonomy" id="333384"/>
    <lineage>
        <taxon>Bacteria</taxon>
        <taxon>Bacillati</taxon>
        <taxon>Actinomycetota</taxon>
        <taxon>Actinomycetes</taxon>
        <taxon>Kitasatosporales</taxon>
        <taxon>Streptomycetaceae</taxon>
        <taxon>Streptomyces</taxon>
    </lineage>
</organism>
<feature type="compositionally biased region" description="Basic and acidic residues" evidence="1">
    <location>
        <begin position="7"/>
        <end position="16"/>
    </location>
</feature>
<evidence type="ECO:0000256" key="1">
    <source>
        <dbReference type="SAM" id="MobiDB-lite"/>
    </source>
</evidence>
<reference evidence="2 3" key="1">
    <citation type="journal article" date="2019" name="Int. J. Syst. Evol. Microbiol.">
        <title>The Global Catalogue of Microorganisms (GCM) 10K type strain sequencing project: providing services to taxonomists for standard genome sequencing and annotation.</title>
        <authorList>
            <consortium name="The Broad Institute Genomics Platform"/>
            <consortium name="The Broad Institute Genome Sequencing Center for Infectious Disease"/>
            <person name="Wu L."/>
            <person name="Ma J."/>
        </authorList>
    </citation>
    <scope>NUCLEOTIDE SEQUENCE [LARGE SCALE GENOMIC DNA]</scope>
    <source>
        <strain evidence="2 3">JCM 16374</strain>
    </source>
</reference>
<comment type="caution">
    <text evidence="2">The sequence shown here is derived from an EMBL/GenBank/DDBJ whole genome shotgun (WGS) entry which is preliminary data.</text>
</comment>
<protein>
    <submittedName>
        <fullName evidence="2">Uncharacterized protein</fullName>
    </submittedName>
</protein>
<evidence type="ECO:0000313" key="2">
    <source>
        <dbReference type="EMBL" id="GAA2662735.1"/>
    </source>
</evidence>
<dbReference type="Proteomes" id="UP001500994">
    <property type="component" value="Unassembled WGS sequence"/>
</dbReference>
<feature type="compositionally biased region" description="Pro residues" evidence="1">
    <location>
        <begin position="61"/>
        <end position="72"/>
    </location>
</feature>